<reference evidence="1" key="1">
    <citation type="submission" date="2021-05" db="EMBL/GenBank/DDBJ databases">
        <authorList>
            <person name="Alioto T."/>
            <person name="Alioto T."/>
            <person name="Gomez Garrido J."/>
        </authorList>
    </citation>
    <scope>NUCLEOTIDE SEQUENCE</scope>
</reference>
<protein>
    <submittedName>
        <fullName evidence="1">Uncharacterized protein</fullName>
    </submittedName>
</protein>
<evidence type="ECO:0000313" key="1">
    <source>
        <dbReference type="EMBL" id="CAG6646753.1"/>
    </source>
</evidence>
<accession>A0A8D8W4G0</accession>
<name>A0A8D8W4G0_9HEMI</name>
<dbReference type="EMBL" id="HBUF01143608">
    <property type="protein sequence ID" value="CAG6646753.1"/>
    <property type="molecule type" value="Transcribed_RNA"/>
</dbReference>
<dbReference type="AlphaFoldDB" id="A0A8D8W4G0"/>
<sequence length="119" mass="13758">MLTKVMVSHGIFTLNILIARLTEISIIKRCTWNVLLTRSVAGSVPLNVNSQCYHLIRIFLQTRCYHRKQYTLEKTIPVNIWVNSTGTLRFGRKDIVVMIMLIRTIISSLKCCSSRFEQV</sequence>
<proteinExistence type="predicted"/>
<organism evidence="1">
    <name type="scientific">Cacopsylla melanoneura</name>
    <dbReference type="NCBI Taxonomy" id="428564"/>
    <lineage>
        <taxon>Eukaryota</taxon>
        <taxon>Metazoa</taxon>
        <taxon>Ecdysozoa</taxon>
        <taxon>Arthropoda</taxon>
        <taxon>Hexapoda</taxon>
        <taxon>Insecta</taxon>
        <taxon>Pterygota</taxon>
        <taxon>Neoptera</taxon>
        <taxon>Paraneoptera</taxon>
        <taxon>Hemiptera</taxon>
        <taxon>Sternorrhyncha</taxon>
        <taxon>Psylloidea</taxon>
        <taxon>Psyllidae</taxon>
        <taxon>Psyllinae</taxon>
        <taxon>Cacopsylla</taxon>
    </lineage>
</organism>